<evidence type="ECO:0000259" key="7">
    <source>
        <dbReference type="SMART" id="SM01144"/>
    </source>
</evidence>
<feature type="domain" description="DTW" evidence="7">
    <location>
        <begin position="7"/>
        <end position="193"/>
    </location>
</feature>
<comment type="catalytic activity">
    <reaction evidence="6">
        <text>a uridine in tRNA + S-adenosyl-L-methionine = a 3-[(3S)-3-amino-3-carboxypropyl]uridine in tRNA + S-methyl-5'-thioadenosine + H(+)</text>
        <dbReference type="Rhea" id="RHEA:62432"/>
        <dbReference type="Rhea" id="RHEA-COMP:13339"/>
        <dbReference type="Rhea" id="RHEA-COMP:16092"/>
        <dbReference type="ChEBI" id="CHEBI:15378"/>
        <dbReference type="ChEBI" id="CHEBI:17509"/>
        <dbReference type="ChEBI" id="CHEBI:59789"/>
        <dbReference type="ChEBI" id="CHEBI:65315"/>
        <dbReference type="ChEBI" id="CHEBI:82930"/>
        <dbReference type="EC" id="2.5.1.25"/>
    </reaction>
</comment>
<dbReference type="PANTHER" id="PTHR21392">
    <property type="entry name" value="TRNA-URIDINE AMINOCARBOXYPROPYLTRANSFERASE 2"/>
    <property type="match status" value="1"/>
</dbReference>
<dbReference type="EMBL" id="HBGE01113272">
    <property type="protein sequence ID" value="CAD9190797.1"/>
    <property type="molecule type" value="Transcribed_RNA"/>
</dbReference>
<keyword evidence="3" id="KW-0949">S-adenosyl-L-methionine</keyword>
<protein>
    <recommendedName>
        <fullName evidence="1">tRNA-uridine aminocarboxypropyltransferase</fullName>
        <ecNumber evidence="1">2.5.1.25</ecNumber>
    </recommendedName>
</protein>
<gene>
    <name evidence="8" type="ORF">ACAT0790_LOCUS67572</name>
</gene>
<proteinExistence type="inferred from homology"/>
<sequence length="224" mass="24663">MEFRADPGHRCADCWLLTTHCCCRDVAAVRLRQHVVVLMHHAELNKRRGSNTAKLLLRFGAQLLVWGLAEHDHQLRKLLSHSNALILFPAPGARRAADLAEAARAGAPAPDCIVVLDGGWKETRKMNQSLEPHVQRCCVSTATRGEYGSTRKYRNGERERVQTAGAFIALLRELGEDEGRVEQLASGLASFMGSFERQLHWSGVPEADLRTRVPQGSPAAQGAA</sequence>
<accession>A0A7S1WVN9</accession>
<evidence type="ECO:0000256" key="1">
    <source>
        <dbReference type="ARBA" id="ARBA00012386"/>
    </source>
</evidence>
<comment type="similarity">
    <text evidence="5">Belongs to the TDD superfamily. DTWD2 family.</text>
</comment>
<dbReference type="GO" id="GO:0008033">
    <property type="term" value="P:tRNA processing"/>
    <property type="evidence" value="ECO:0007669"/>
    <property type="project" value="UniProtKB-KW"/>
</dbReference>
<evidence type="ECO:0000256" key="4">
    <source>
        <dbReference type="ARBA" id="ARBA00022694"/>
    </source>
</evidence>
<keyword evidence="4" id="KW-0819">tRNA processing</keyword>
<dbReference type="PANTHER" id="PTHR21392:SF0">
    <property type="entry name" value="TRNA-URIDINE AMINOCARBOXYPROPYLTRANSFERASE 2"/>
    <property type="match status" value="1"/>
</dbReference>
<dbReference type="InterPro" id="IPR005636">
    <property type="entry name" value="DTW"/>
</dbReference>
<name>A0A7S1WVN9_ALECA</name>
<reference evidence="8" key="1">
    <citation type="submission" date="2021-01" db="EMBL/GenBank/DDBJ databases">
        <authorList>
            <person name="Corre E."/>
            <person name="Pelletier E."/>
            <person name="Niang G."/>
            <person name="Scheremetjew M."/>
            <person name="Finn R."/>
            <person name="Kale V."/>
            <person name="Holt S."/>
            <person name="Cochrane G."/>
            <person name="Meng A."/>
            <person name="Brown T."/>
            <person name="Cohen L."/>
        </authorList>
    </citation>
    <scope>NUCLEOTIDE SEQUENCE</scope>
    <source>
        <strain evidence="8">OF101</strain>
    </source>
</reference>
<dbReference type="AlphaFoldDB" id="A0A7S1WVN9"/>
<keyword evidence="2" id="KW-0808">Transferase</keyword>
<organism evidence="8">
    <name type="scientific">Alexandrium catenella</name>
    <name type="common">Red tide dinoflagellate</name>
    <name type="synonym">Gonyaulax catenella</name>
    <dbReference type="NCBI Taxonomy" id="2925"/>
    <lineage>
        <taxon>Eukaryota</taxon>
        <taxon>Sar</taxon>
        <taxon>Alveolata</taxon>
        <taxon>Dinophyceae</taxon>
        <taxon>Gonyaulacales</taxon>
        <taxon>Pyrocystaceae</taxon>
        <taxon>Alexandrium</taxon>
    </lineage>
</organism>
<dbReference type="EC" id="2.5.1.25" evidence="1"/>
<dbReference type="GO" id="GO:0016432">
    <property type="term" value="F:tRNA-uridine aminocarboxypropyltransferase activity"/>
    <property type="evidence" value="ECO:0007669"/>
    <property type="project" value="UniProtKB-EC"/>
</dbReference>
<dbReference type="InterPro" id="IPR039262">
    <property type="entry name" value="DTWD2/TAPT"/>
</dbReference>
<dbReference type="Pfam" id="PF03942">
    <property type="entry name" value="DTW"/>
    <property type="match status" value="1"/>
</dbReference>
<evidence type="ECO:0000313" key="8">
    <source>
        <dbReference type="EMBL" id="CAD9190797.1"/>
    </source>
</evidence>
<evidence type="ECO:0000256" key="2">
    <source>
        <dbReference type="ARBA" id="ARBA00022679"/>
    </source>
</evidence>
<evidence type="ECO:0000256" key="6">
    <source>
        <dbReference type="ARBA" id="ARBA00048718"/>
    </source>
</evidence>
<evidence type="ECO:0000256" key="3">
    <source>
        <dbReference type="ARBA" id="ARBA00022691"/>
    </source>
</evidence>
<evidence type="ECO:0000256" key="5">
    <source>
        <dbReference type="ARBA" id="ARBA00034489"/>
    </source>
</evidence>
<dbReference type="SMART" id="SM01144">
    <property type="entry name" value="DTW"/>
    <property type="match status" value="1"/>
</dbReference>